<dbReference type="PROSITE" id="PS00134">
    <property type="entry name" value="TRYPSIN_HIS"/>
    <property type="match status" value="1"/>
</dbReference>
<evidence type="ECO:0008006" key="6">
    <source>
        <dbReference type="Google" id="ProtNLM"/>
    </source>
</evidence>
<dbReference type="SUPFAM" id="SSF50494">
    <property type="entry name" value="Trypsin-like serine proteases"/>
    <property type="match status" value="1"/>
</dbReference>
<dbReference type="Gene3D" id="2.40.10.10">
    <property type="entry name" value="Trypsin-like serine proteases"/>
    <property type="match status" value="2"/>
</dbReference>
<organism evidence="4 5">
    <name type="scientific">Rugosimonospora acidiphila</name>
    <dbReference type="NCBI Taxonomy" id="556531"/>
    <lineage>
        <taxon>Bacteria</taxon>
        <taxon>Bacillati</taxon>
        <taxon>Actinomycetota</taxon>
        <taxon>Actinomycetes</taxon>
        <taxon>Micromonosporales</taxon>
        <taxon>Micromonosporaceae</taxon>
        <taxon>Rugosimonospora</taxon>
    </lineage>
</organism>
<dbReference type="Pfam" id="PF13365">
    <property type="entry name" value="Trypsin_2"/>
    <property type="match status" value="1"/>
</dbReference>
<evidence type="ECO:0000256" key="3">
    <source>
        <dbReference type="SAM" id="SignalP"/>
    </source>
</evidence>
<feature type="chain" id="PRO_5046611954" description="V8-like Glu-specific endopeptidase" evidence="3">
    <location>
        <begin position="39"/>
        <end position="289"/>
    </location>
</feature>
<evidence type="ECO:0000313" key="5">
    <source>
        <dbReference type="Proteomes" id="UP001501570"/>
    </source>
</evidence>
<keyword evidence="5" id="KW-1185">Reference proteome</keyword>
<dbReference type="PANTHER" id="PTHR15462:SF8">
    <property type="entry name" value="SERINE PROTEASE"/>
    <property type="match status" value="1"/>
</dbReference>
<dbReference type="RefSeq" id="WP_345632996.1">
    <property type="nucleotide sequence ID" value="NZ_BAABJQ010000015.1"/>
</dbReference>
<evidence type="ECO:0000313" key="4">
    <source>
        <dbReference type="EMBL" id="GAA5191086.1"/>
    </source>
</evidence>
<dbReference type="InterPro" id="IPR043504">
    <property type="entry name" value="Peptidase_S1_PA_chymotrypsin"/>
</dbReference>
<dbReference type="PANTHER" id="PTHR15462">
    <property type="entry name" value="SERINE PROTEASE"/>
    <property type="match status" value="1"/>
</dbReference>
<name>A0ABP9S3V6_9ACTN</name>
<comment type="caution">
    <text evidence="4">The sequence shown here is derived from an EMBL/GenBank/DDBJ whole genome shotgun (WGS) entry which is preliminary data.</text>
</comment>
<feature type="signal peptide" evidence="3">
    <location>
        <begin position="1"/>
        <end position="38"/>
    </location>
</feature>
<dbReference type="InterPro" id="IPR018114">
    <property type="entry name" value="TRYPSIN_HIS"/>
</dbReference>
<evidence type="ECO:0000256" key="2">
    <source>
        <dbReference type="SAM" id="MobiDB-lite"/>
    </source>
</evidence>
<proteinExistence type="predicted"/>
<sequence length="289" mass="29807">MFAEMREYASARRRRLSVMLAAGAAGFALIGTAVPAAAGQPGPGAQPTASGQPAASAQPIPAARTFNGVPGVGALFLAGTSSPHSCTGDVISSPGQDLVLTAAHCLSGDGRGALFAPGYHDGKTPYGVWQVTGAYVDPHWLSTQDPQHDYAFLRIAPQRRGGRTVRLGDVVRGYSLAPAPRPGERVRIVSYPHGIDDKPITCTVPTYAFDGYPAFDCGGYVGGTSGSGWLAGNGRSQAVVGLIGGLHQGGCVDYTSYSPRFGADTFALYERAARGARPDVLPEPGSDGC</sequence>
<protein>
    <recommendedName>
        <fullName evidence="6">V8-like Glu-specific endopeptidase</fullName>
    </recommendedName>
</protein>
<dbReference type="EMBL" id="BAABJQ010000015">
    <property type="protein sequence ID" value="GAA5191086.1"/>
    <property type="molecule type" value="Genomic_DNA"/>
</dbReference>
<dbReference type="Proteomes" id="UP001501570">
    <property type="component" value="Unassembled WGS sequence"/>
</dbReference>
<gene>
    <name evidence="4" type="ORF">GCM10023322_47660</name>
</gene>
<evidence type="ECO:0000256" key="1">
    <source>
        <dbReference type="ARBA" id="ARBA00022729"/>
    </source>
</evidence>
<keyword evidence="1 3" id="KW-0732">Signal</keyword>
<dbReference type="InterPro" id="IPR050966">
    <property type="entry name" value="Glutamyl_endopeptidase"/>
</dbReference>
<dbReference type="InterPro" id="IPR009003">
    <property type="entry name" value="Peptidase_S1_PA"/>
</dbReference>
<reference evidence="5" key="1">
    <citation type="journal article" date="2019" name="Int. J. Syst. Evol. Microbiol.">
        <title>The Global Catalogue of Microorganisms (GCM) 10K type strain sequencing project: providing services to taxonomists for standard genome sequencing and annotation.</title>
        <authorList>
            <consortium name="The Broad Institute Genomics Platform"/>
            <consortium name="The Broad Institute Genome Sequencing Center for Infectious Disease"/>
            <person name="Wu L."/>
            <person name="Ma J."/>
        </authorList>
    </citation>
    <scope>NUCLEOTIDE SEQUENCE [LARGE SCALE GENOMIC DNA]</scope>
    <source>
        <strain evidence="5">JCM 18304</strain>
    </source>
</reference>
<accession>A0ABP9S3V6</accession>
<feature type="region of interest" description="Disordered" evidence="2">
    <location>
        <begin position="38"/>
        <end position="57"/>
    </location>
</feature>